<comment type="caution">
    <text evidence="2">The sequence shown here is derived from an EMBL/GenBank/DDBJ whole genome shotgun (WGS) entry which is preliminary data.</text>
</comment>
<feature type="region of interest" description="Disordered" evidence="1">
    <location>
        <begin position="23"/>
        <end position="51"/>
    </location>
</feature>
<name>A0ABR2WC12_9FUNG</name>
<feature type="region of interest" description="Disordered" evidence="1">
    <location>
        <begin position="160"/>
        <end position="182"/>
    </location>
</feature>
<dbReference type="Proteomes" id="UP001479436">
    <property type="component" value="Unassembled WGS sequence"/>
</dbReference>
<accession>A0ABR2WC12</accession>
<feature type="compositionally biased region" description="Basic and acidic residues" evidence="1">
    <location>
        <begin position="161"/>
        <end position="172"/>
    </location>
</feature>
<organism evidence="2 3">
    <name type="scientific">Basidiobolus ranarum</name>
    <dbReference type="NCBI Taxonomy" id="34480"/>
    <lineage>
        <taxon>Eukaryota</taxon>
        <taxon>Fungi</taxon>
        <taxon>Fungi incertae sedis</taxon>
        <taxon>Zoopagomycota</taxon>
        <taxon>Entomophthoromycotina</taxon>
        <taxon>Basidiobolomycetes</taxon>
        <taxon>Basidiobolales</taxon>
        <taxon>Basidiobolaceae</taxon>
        <taxon>Basidiobolus</taxon>
    </lineage>
</organism>
<feature type="non-terminal residue" evidence="2">
    <location>
        <position position="1"/>
    </location>
</feature>
<keyword evidence="3" id="KW-1185">Reference proteome</keyword>
<evidence type="ECO:0000256" key="1">
    <source>
        <dbReference type="SAM" id="MobiDB-lite"/>
    </source>
</evidence>
<gene>
    <name evidence="2" type="ORF">K7432_018620</name>
</gene>
<feature type="compositionally biased region" description="Basic and acidic residues" evidence="1">
    <location>
        <begin position="294"/>
        <end position="313"/>
    </location>
</feature>
<protein>
    <submittedName>
        <fullName evidence="2">Uncharacterized protein</fullName>
    </submittedName>
</protein>
<feature type="region of interest" description="Disordered" evidence="1">
    <location>
        <begin position="294"/>
        <end position="319"/>
    </location>
</feature>
<dbReference type="EMBL" id="JASJQH010006823">
    <property type="protein sequence ID" value="KAK9730103.1"/>
    <property type="molecule type" value="Genomic_DNA"/>
</dbReference>
<reference evidence="2 3" key="1">
    <citation type="submission" date="2023-04" db="EMBL/GenBank/DDBJ databases">
        <title>Genome of Basidiobolus ranarum AG-B5.</title>
        <authorList>
            <person name="Stajich J.E."/>
            <person name="Carter-House D."/>
            <person name="Gryganskyi A."/>
        </authorList>
    </citation>
    <scope>NUCLEOTIDE SEQUENCE [LARGE SCALE GENOMIC DNA]</scope>
    <source>
        <strain evidence="2 3">AG-B5</strain>
    </source>
</reference>
<sequence length="319" mass="35309">TLYPTVRTVIKTDTAGHIHTEYHSSTDTKTIDHHRNDHSQSDKEVTRERTVTEPAVTVTEPTVTIYPSVRTIIKTDSTGRNRTEIRTVTITDSIQNHNNTESVVSDSNSGKVATGEITVTEPTITVTKPTVTLYPTVRTVIKTDTAGHIHTEYHSSTVTKTVDHHRNEHSQSDEEVTSNRTVTEPTVTITEPTVTIYPSVRTIIKTDSTGRNRTEIRTVTVTDNIQHHSNTESVVSDFNSGTVATGEITVTEPTITVTKHTVTLYPTVRTVIKTDTAGHIHTEYHSSTVTKTIDHHRNDHSQSDKEVASERTATEATVT</sequence>
<proteinExistence type="predicted"/>
<feature type="non-terminal residue" evidence="2">
    <location>
        <position position="319"/>
    </location>
</feature>
<evidence type="ECO:0000313" key="3">
    <source>
        <dbReference type="Proteomes" id="UP001479436"/>
    </source>
</evidence>
<evidence type="ECO:0000313" key="2">
    <source>
        <dbReference type="EMBL" id="KAK9730103.1"/>
    </source>
</evidence>